<feature type="compositionally biased region" description="Basic and acidic residues" evidence="2">
    <location>
        <begin position="290"/>
        <end position="308"/>
    </location>
</feature>
<dbReference type="PROSITE" id="PS50005">
    <property type="entry name" value="TPR"/>
    <property type="match status" value="1"/>
</dbReference>
<evidence type="ECO:0000256" key="2">
    <source>
        <dbReference type="SAM" id="MobiDB-lite"/>
    </source>
</evidence>
<dbReference type="PANTHER" id="PTHR12558:SF13">
    <property type="entry name" value="CELL DIVISION CYCLE PROTEIN 27 HOMOLOG"/>
    <property type="match status" value="1"/>
</dbReference>
<evidence type="ECO:0008006" key="4">
    <source>
        <dbReference type="Google" id="ProtNLM"/>
    </source>
</evidence>
<dbReference type="SUPFAM" id="SSF48452">
    <property type="entry name" value="TPR-like"/>
    <property type="match status" value="1"/>
</dbReference>
<dbReference type="PANTHER" id="PTHR12558">
    <property type="entry name" value="CELL DIVISION CYCLE 16,23,27"/>
    <property type="match status" value="1"/>
</dbReference>
<dbReference type="Pfam" id="PF13181">
    <property type="entry name" value="TPR_8"/>
    <property type="match status" value="1"/>
</dbReference>
<sequence length="437" mass="48173">MKFTALFTTTCLIILMPSSSEGHENHTHPEADKSPEKPITRTATQWIKVGNALMQEARNTLSHDFSEAGAAYTQALKLEPENSDAMLGMAWVANSNHDFKAGKKWCEKVIAVSPKQVDAYSLMGDGAVEKGQYDEAFQHYQSALDIRVDLSTLSRSSHLVWITGNSMKARQLMMKAIKSGGPHPENTAWCRAELALMLLHDGAIPSAQKEAETAVLTAPKNPRALYAAAKVKIALKKYENAIVILERSLSIRKTHDAMATLVKLYGLVDNDEKKKAMTQQLIAFHQTGHQHADHHDHDHSHDHGHSHSDVGSSQFAKFLADENLDLDLALKQAELAYENFPNVYSADALAWCHFKKGDFKKATLYSRRSLAQQTPDASLHFHAGIIAEKSNQPSLARKHISAALSMNPMFDPVDAAEARAAMARIAASQKSEPAPKK</sequence>
<feature type="repeat" description="TPR" evidence="1">
    <location>
        <begin position="117"/>
        <end position="150"/>
    </location>
</feature>
<dbReference type="Gene3D" id="1.25.40.10">
    <property type="entry name" value="Tetratricopeptide repeat domain"/>
    <property type="match status" value="3"/>
</dbReference>
<organism evidence="3">
    <name type="scientific">Oceaniferula spumae</name>
    <dbReference type="NCBI Taxonomy" id="2979115"/>
    <lineage>
        <taxon>Bacteria</taxon>
        <taxon>Pseudomonadati</taxon>
        <taxon>Verrucomicrobiota</taxon>
        <taxon>Verrucomicrobiia</taxon>
        <taxon>Verrucomicrobiales</taxon>
        <taxon>Verrucomicrobiaceae</taxon>
        <taxon>Oceaniferula</taxon>
    </lineage>
</organism>
<reference evidence="3" key="1">
    <citation type="submission" date="2024-07" db="EMBL/GenBank/DDBJ databases">
        <title>Complete genome sequence of Verrucomicrobiaceae bacterium NT6N.</title>
        <authorList>
            <person name="Huang C."/>
            <person name="Takami H."/>
            <person name="Hamasaki K."/>
        </authorList>
    </citation>
    <scope>NUCLEOTIDE SEQUENCE</scope>
    <source>
        <strain evidence="3">NT6N</strain>
    </source>
</reference>
<name>A0AAT9FKD5_9BACT</name>
<feature type="region of interest" description="Disordered" evidence="2">
    <location>
        <begin position="286"/>
        <end position="310"/>
    </location>
</feature>
<protein>
    <recommendedName>
        <fullName evidence="4">Tetratricopeptide repeat protein</fullName>
    </recommendedName>
</protein>
<evidence type="ECO:0000256" key="1">
    <source>
        <dbReference type="PROSITE-ProRule" id="PRU00339"/>
    </source>
</evidence>
<gene>
    <name evidence="3" type="ORF">NT6N_14740</name>
</gene>
<evidence type="ECO:0000313" key="3">
    <source>
        <dbReference type="EMBL" id="BDS06434.1"/>
    </source>
</evidence>
<accession>A0AAT9FKD5</accession>
<dbReference type="InterPro" id="IPR019734">
    <property type="entry name" value="TPR_rpt"/>
</dbReference>
<dbReference type="InterPro" id="IPR011990">
    <property type="entry name" value="TPR-like_helical_dom_sf"/>
</dbReference>
<proteinExistence type="predicted"/>
<dbReference type="SMART" id="SM00028">
    <property type="entry name" value="TPR"/>
    <property type="match status" value="5"/>
</dbReference>
<dbReference type="AlphaFoldDB" id="A0AAT9FKD5"/>
<dbReference type="KEGG" id="osu:NT6N_14740"/>
<dbReference type="Pfam" id="PF14559">
    <property type="entry name" value="TPR_19"/>
    <property type="match status" value="1"/>
</dbReference>
<dbReference type="EMBL" id="AP026866">
    <property type="protein sequence ID" value="BDS06434.1"/>
    <property type="molecule type" value="Genomic_DNA"/>
</dbReference>
<keyword evidence="1" id="KW-0802">TPR repeat</keyword>